<reference evidence="2 3" key="1">
    <citation type="journal article" date="2014" name="Agronomy (Basel)">
        <title>A Draft Genome Sequence for Ensete ventricosum, the Drought-Tolerant Tree Against Hunger.</title>
        <authorList>
            <person name="Harrison J."/>
            <person name="Moore K.A."/>
            <person name="Paszkiewicz K."/>
            <person name="Jones T."/>
            <person name="Grant M."/>
            <person name="Ambacheew D."/>
            <person name="Muzemil S."/>
            <person name="Studholme D.J."/>
        </authorList>
    </citation>
    <scope>NUCLEOTIDE SEQUENCE [LARGE SCALE GENOMIC DNA]</scope>
</reference>
<feature type="compositionally biased region" description="Basic and acidic residues" evidence="1">
    <location>
        <begin position="40"/>
        <end position="53"/>
    </location>
</feature>
<feature type="region of interest" description="Disordered" evidence="1">
    <location>
        <begin position="32"/>
        <end position="53"/>
    </location>
</feature>
<organism evidence="2 3">
    <name type="scientific">Ensete ventricosum</name>
    <name type="common">Abyssinian banana</name>
    <name type="synonym">Musa ensete</name>
    <dbReference type="NCBI Taxonomy" id="4639"/>
    <lineage>
        <taxon>Eukaryota</taxon>
        <taxon>Viridiplantae</taxon>
        <taxon>Streptophyta</taxon>
        <taxon>Embryophyta</taxon>
        <taxon>Tracheophyta</taxon>
        <taxon>Spermatophyta</taxon>
        <taxon>Magnoliopsida</taxon>
        <taxon>Liliopsida</taxon>
        <taxon>Zingiberales</taxon>
        <taxon>Musaceae</taxon>
        <taxon>Ensete</taxon>
    </lineage>
</organism>
<accession>A0A426XEN3</accession>
<evidence type="ECO:0000313" key="3">
    <source>
        <dbReference type="Proteomes" id="UP000287651"/>
    </source>
</evidence>
<dbReference type="Proteomes" id="UP000287651">
    <property type="component" value="Unassembled WGS sequence"/>
</dbReference>
<gene>
    <name evidence="2" type="ORF">B296_00050729</name>
</gene>
<dbReference type="EMBL" id="AMZH03021733">
    <property type="protein sequence ID" value="RRT37923.1"/>
    <property type="molecule type" value="Genomic_DNA"/>
</dbReference>
<comment type="caution">
    <text evidence="2">The sequence shown here is derived from an EMBL/GenBank/DDBJ whole genome shotgun (WGS) entry which is preliminary data.</text>
</comment>
<evidence type="ECO:0000256" key="1">
    <source>
        <dbReference type="SAM" id="MobiDB-lite"/>
    </source>
</evidence>
<protein>
    <submittedName>
        <fullName evidence="2">Uncharacterized protein</fullName>
    </submittedName>
</protein>
<dbReference type="AlphaFoldDB" id="A0A426XEN3"/>
<name>A0A426XEN3_ENSVE</name>
<proteinExistence type="predicted"/>
<evidence type="ECO:0000313" key="2">
    <source>
        <dbReference type="EMBL" id="RRT37923.1"/>
    </source>
</evidence>
<sequence length="91" mass="10098">MRTTGYRAVPPVEVVSTPYHLKSIKNGRFRPSPIDFGRYQPREKEEGEEKGELGDPVLLSRSWSIACGLLGALLGESLAITGRRNDVRASR</sequence>